<name>A0A915PDG0_9BILA</name>
<accession>A0A915PDG0</accession>
<reference evidence="3" key="1">
    <citation type="submission" date="2022-11" db="UniProtKB">
        <authorList>
            <consortium name="WormBaseParasite"/>
        </authorList>
    </citation>
    <scope>IDENTIFICATION</scope>
</reference>
<dbReference type="Proteomes" id="UP000887581">
    <property type="component" value="Unplaced"/>
</dbReference>
<dbReference type="AlphaFoldDB" id="A0A915PDG0"/>
<organism evidence="2 3">
    <name type="scientific">Setaria digitata</name>
    <dbReference type="NCBI Taxonomy" id="48799"/>
    <lineage>
        <taxon>Eukaryota</taxon>
        <taxon>Metazoa</taxon>
        <taxon>Ecdysozoa</taxon>
        <taxon>Nematoda</taxon>
        <taxon>Chromadorea</taxon>
        <taxon>Rhabditida</taxon>
        <taxon>Spirurina</taxon>
        <taxon>Spiruromorpha</taxon>
        <taxon>Filarioidea</taxon>
        <taxon>Setariidae</taxon>
        <taxon>Setaria</taxon>
    </lineage>
</organism>
<evidence type="ECO:0000256" key="1">
    <source>
        <dbReference type="SAM" id="MobiDB-lite"/>
    </source>
</evidence>
<evidence type="ECO:0000313" key="2">
    <source>
        <dbReference type="Proteomes" id="UP000887581"/>
    </source>
</evidence>
<feature type="region of interest" description="Disordered" evidence="1">
    <location>
        <begin position="89"/>
        <end position="108"/>
    </location>
</feature>
<feature type="compositionally biased region" description="Polar residues" evidence="1">
    <location>
        <begin position="23"/>
        <end position="39"/>
    </location>
</feature>
<dbReference type="WBParaSite" id="sdigi.contig11.g1200.t1">
    <property type="protein sequence ID" value="sdigi.contig11.g1200.t1"/>
    <property type="gene ID" value="sdigi.contig11.g1200"/>
</dbReference>
<sequence length="179" mass="20497">MDSNETDTQSNQTPLLSSLRSSTPNSGEYRSTNTELLTRQEQSAQSAYSEQNQSHSTESADNDPLPSSPSNEIYLSAENDFRRDSVRSTSVIDDSGMHTGRNIKRNGTLPSLSKGSHFCFTFHLIHFRRAMMELLISFTRTSQVEPDALRIFDTIMFLNAHVRFQLNFFMTHYRCCLRR</sequence>
<feature type="compositionally biased region" description="Polar residues" evidence="1">
    <location>
        <begin position="1"/>
        <end position="14"/>
    </location>
</feature>
<evidence type="ECO:0000313" key="3">
    <source>
        <dbReference type="WBParaSite" id="sdigi.contig11.g1200.t1"/>
    </source>
</evidence>
<proteinExistence type="predicted"/>
<keyword evidence="2" id="KW-1185">Reference proteome</keyword>
<feature type="region of interest" description="Disordered" evidence="1">
    <location>
        <begin position="1"/>
        <end position="72"/>
    </location>
</feature>
<feature type="compositionally biased region" description="Low complexity" evidence="1">
    <location>
        <begin position="40"/>
        <end position="54"/>
    </location>
</feature>
<protein>
    <submittedName>
        <fullName evidence="3">Uncharacterized protein</fullName>
    </submittedName>
</protein>